<evidence type="ECO:0000313" key="3">
    <source>
        <dbReference type="Proteomes" id="UP001501867"/>
    </source>
</evidence>
<gene>
    <name evidence="2" type="ORF">GCM10010302_09770</name>
</gene>
<organism evidence="2 3">
    <name type="scientific">Streptomyces polychromogenes</name>
    <dbReference type="NCBI Taxonomy" id="67342"/>
    <lineage>
        <taxon>Bacteria</taxon>
        <taxon>Bacillati</taxon>
        <taxon>Actinomycetota</taxon>
        <taxon>Actinomycetes</taxon>
        <taxon>Kitasatosporales</taxon>
        <taxon>Streptomycetaceae</taxon>
        <taxon>Streptomyces</taxon>
    </lineage>
</organism>
<protein>
    <submittedName>
        <fullName evidence="2">Uncharacterized protein</fullName>
    </submittedName>
</protein>
<dbReference type="RefSeq" id="WP_344152885.1">
    <property type="nucleotide sequence ID" value="NZ_BAAABV010000006.1"/>
</dbReference>
<keyword evidence="1" id="KW-1133">Transmembrane helix</keyword>
<evidence type="ECO:0000256" key="1">
    <source>
        <dbReference type="SAM" id="Phobius"/>
    </source>
</evidence>
<sequence>MLAQRKTHVLILICLWAAFSGVLTPFLGPWGAVIAGAGATQLAYRIARPLLADAKSLWATGMIFTWVGAIALTVHDWRIVGAGTGIVESLCLAFVAAAGTVWLVRKAKLGVAAFQAEFKASSLKAAEIRERAAAERAERSAGRPEGFDGLGLRRSARLGSLTTTLLDHARKTVAEGRPAEGAVADVRAKLAKDPGLLPLLHYNVGRAEVDDTVRAAAAALLAEVAGPPPQSL</sequence>
<keyword evidence="3" id="KW-1185">Reference proteome</keyword>
<dbReference type="Proteomes" id="UP001501867">
    <property type="component" value="Unassembled WGS sequence"/>
</dbReference>
<accession>A0ABP3ESZ4</accession>
<feature type="transmembrane region" description="Helical" evidence="1">
    <location>
        <begin position="56"/>
        <end position="74"/>
    </location>
</feature>
<proteinExistence type="predicted"/>
<keyword evidence="1" id="KW-0472">Membrane</keyword>
<feature type="transmembrane region" description="Helical" evidence="1">
    <location>
        <begin position="80"/>
        <end position="104"/>
    </location>
</feature>
<comment type="caution">
    <text evidence="2">The sequence shown here is derived from an EMBL/GenBank/DDBJ whole genome shotgun (WGS) entry which is preliminary data.</text>
</comment>
<dbReference type="EMBL" id="BAAABV010000006">
    <property type="protein sequence ID" value="GAA0274187.1"/>
    <property type="molecule type" value="Genomic_DNA"/>
</dbReference>
<reference evidence="3" key="1">
    <citation type="journal article" date="2019" name="Int. J. Syst. Evol. Microbiol.">
        <title>The Global Catalogue of Microorganisms (GCM) 10K type strain sequencing project: providing services to taxonomists for standard genome sequencing and annotation.</title>
        <authorList>
            <consortium name="The Broad Institute Genomics Platform"/>
            <consortium name="The Broad Institute Genome Sequencing Center for Infectious Disease"/>
            <person name="Wu L."/>
            <person name="Ma J."/>
        </authorList>
    </citation>
    <scope>NUCLEOTIDE SEQUENCE [LARGE SCALE GENOMIC DNA]</scope>
    <source>
        <strain evidence="3">JCM 4505</strain>
    </source>
</reference>
<evidence type="ECO:0000313" key="2">
    <source>
        <dbReference type="EMBL" id="GAA0274187.1"/>
    </source>
</evidence>
<name>A0ABP3ESZ4_9ACTN</name>
<keyword evidence="1" id="KW-0812">Transmembrane</keyword>